<dbReference type="Proteomes" id="UP001500755">
    <property type="component" value="Unassembled WGS sequence"/>
</dbReference>
<comment type="caution">
    <text evidence="2">The sequence shown here is derived from an EMBL/GenBank/DDBJ whole genome shotgun (WGS) entry which is preliminary data.</text>
</comment>
<evidence type="ECO:0000313" key="3">
    <source>
        <dbReference type="Proteomes" id="UP001500755"/>
    </source>
</evidence>
<proteinExistence type="predicted"/>
<reference evidence="3" key="1">
    <citation type="journal article" date="2019" name="Int. J. Syst. Evol. Microbiol.">
        <title>The Global Catalogue of Microorganisms (GCM) 10K type strain sequencing project: providing services to taxonomists for standard genome sequencing and annotation.</title>
        <authorList>
            <consortium name="The Broad Institute Genomics Platform"/>
            <consortium name="The Broad Institute Genome Sequencing Center for Infectious Disease"/>
            <person name="Wu L."/>
            <person name="Ma J."/>
        </authorList>
    </citation>
    <scope>NUCLEOTIDE SEQUENCE [LARGE SCALE GENOMIC DNA]</scope>
    <source>
        <strain evidence="3">JCM 14546</strain>
    </source>
</reference>
<dbReference type="RefSeq" id="WP_344306749.1">
    <property type="nucleotide sequence ID" value="NZ_BAAANO010000005.1"/>
</dbReference>
<organism evidence="2 3">
    <name type="scientific">Brevibacterium samyangense</name>
    <dbReference type="NCBI Taxonomy" id="366888"/>
    <lineage>
        <taxon>Bacteria</taxon>
        <taxon>Bacillati</taxon>
        <taxon>Actinomycetota</taxon>
        <taxon>Actinomycetes</taxon>
        <taxon>Micrococcales</taxon>
        <taxon>Brevibacteriaceae</taxon>
        <taxon>Brevibacterium</taxon>
    </lineage>
</organism>
<gene>
    <name evidence="2" type="ORF">GCM10009755_05510</name>
</gene>
<keyword evidence="3" id="KW-1185">Reference proteome</keyword>
<name>A0ABP5EK02_9MICO</name>
<accession>A0ABP5EK02</accession>
<evidence type="ECO:0000313" key="2">
    <source>
        <dbReference type="EMBL" id="GAA2000584.1"/>
    </source>
</evidence>
<dbReference type="EMBL" id="BAAANO010000005">
    <property type="protein sequence ID" value="GAA2000584.1"/>
    <property type="molecule type" value="Genomic_DNA"/>
</dbReference>
<feature type="region of interest" description="Disordered" evidence="1">
    <location>
        <begin position="28"/>
        <end position="93"/>
    </location>
</feature>
<evidence type="ECO:0000256" key="1">
    <source>
        <dbReference type="SAM" id="MobiDB-lite"/>
    </source>
</evidence>
<protein>
    <submittedName>
        <fullName evidence="2">Uncharacterized protein</fullName>
    </submittedName>
</protein>
<sequence length="265" mass="28959">MSSLSRTPPSDAYDSYMDFHAPGAALPAGVGAAEEQRRTGPVFVAPTPQLTVVPDSPAGTASPTEAPGEAASTLTGASDTPGASVPAPPDRPAGHPLVIDDRFVCTYAPLYEVTDLEREVLEEDGPRNRKREYVKKKAFLRAGEWKSVATLRALTAVSAEDIEFMTAMALWKKTPDRYRLRILRTLDGVTVPMASALLAGVRPQRFPIMDARAVGVLFEADFVLTRNPAAIDYMEYTRVMRNLAEFCSCSLRDLYRALYAFDRLA</sequence>